<dbReference type="AlphaFoldDB" id="A0A3S0VIV8"/>
<dbReference type="OrthoDB" id="9792148at2"/>
<dbReference type="InterPro" id="IPR051448">
    <property type="entry name" value="CdaR-like_regulators"/>
</dbReference>
<feature type="domain" description="PucR C-terminal helix-turn-helix" evidence="3">
    <location>
        <begin position="306"/>
        <end position="362"/>
    </location>
</feature>
<dbReference type="Pfam" id="PF13556">
    <property type="entry name" value="HTH_30"/>
    <property type="match status" value="1"/>
</dbReference>
<dbReference type="InterPro" id="IPR008599">
    <property type="entry name" value="Diacid_rec"/>
</dbReference>
<comment type="similarity">
    <text evidence="1">Belongs to the CdaR family.</text>
</comment>
<evidence type="ECO:0000259" key="4">
    <source>
        <dbReference type="Pfam" id="PF17853"/>
    </source>
</evidence>
<dbReference type="Pfam" id="PF17853">
    <property type="entry name" value="GGDEF_2"/>
    <property type="match status" value="1"/>
</dbReference>
<reference evidence="5 6" key="1">
    <citation type="submission" date="2018-12" db="EMBL/GenBank/DDBJ databases">
        <title>Bacillus chawlae sp. nov., Bacillus glennii sp. nov., and Bacillus saganii sp. nov. Isolated from the Vehicle Assembly Building at Kennedy Space Center where the Viking Spacecraft were Assembled.</title>
        <authorList>
            <person name="Seuylemezian A."/>
            <person name="Vaishampayan P."/>
        </authorList>
    </citation>
    <scope>NUCLEOTIDE SEQUENCE [LARGE SCALE GENOMIC DNA]</scope>
    <source>
        <strain evidence="5 6">L5</strain>
    </source>
</reference>
<dbReference type="SUPFAM" id="SSF46689">
    <property type="entry name" value="Homeodomain-like"/>
    <property type="match status" value="1"/>
</dbReference>
<dbReference type="PANTHER" id="PTHR33744:SF16">
    <property type="entry name" value="CARBOHYDRATE DIACID REGULATOR"/>
    <property type="match status" value="1"/>
</dbReference>
<evidence type="ECO:0000259" key="3">
    <source>
        <dbReference type="Pfam" id="PF13556"/>
    </source>
</evidence>
<evidence type="ECO:0000256" key="1">
    <source>
        <dbReference type="ARBA" id="ARBA00006754"/>
    </source>
</evidence>
<feature type="domain" description="CdaR GGDEF-like" evidence="4">
    <location>
        <begin position="144"/>
        <end position="261"/>
    </location>
</feature>
<dbReference type="Pfam" id="PF05651">
    <property type="entry name" value="Diacid_rec"/>
    <property type="match status" value="1"/>
</dbReference>
<feature type="domain" description="Putative sugar diacid recognition" evidence="2">
    <location>
        <begin position="4"/>
        <end position="135"/>
    </location>
</feature>
<dbReference type="InterPro" id="IPR025736">
    <property type="entry name" value="PucR_C-HTH_dom"/>
</dbReference>
<dbReference type="Gene3D" id="1.10.10.2840">
    <property type="entry name" value="PucR C-terminal helix-turn-helix domain"/>
    <property type="match status" value="1"/>
</dbReference>
<evidence type="ECO:0000259" key="2">
    <source>
        <dbReference type="Pfam" id="PF05651"/>
    </source>
</evidence>
<dbReference type="Proteomes" id="UP000267430">
    <property type="component" value="Unassembled WGS sequence"/>
</dbReference>
<dbReference type="EMBL" id="RYZZ01000040">
    <property type="protein sequence ID" value="RUQ25538.1"/>
    <property type="molecule type" value="Genomic_DNA"/>
</dbReference>
<name>A0A3S0VIV8_9BACI</name>
<proteinExistence type="inferred from homology"/>
<evidence type="ECO:0000313" key="5">
    <source>
        <dbReference type="EMBL" id="RUQ25538.1"/>
    </source>
</evidence>
<dbReference type="RefSeq" id="WP_126866946.1">
    <property type="nucleotide sequence ID" value="NZ_JAUSTX010000017.1"/>
</dbReference>
<comment type="caution">
    <text evidence="5">The sequence shown here is derived from an EMBL/GenBank/DDBJ whole genome shotgun (WGS) entry which is preliminary data.</text>
</comment>
<gene>
    <name evidence="5" type="ORF">ELQ35_20015</name>
</gene>
<dbReference type="InterPro" id="IPR042070">
    <property type="entry name" value="PucR_C-HTH_sf"/>
</dbReference>
<dbReference type="InterPro" id="IPR041522">
    <property type="entry name" value="CdaR_GGDEF"/>
</dbReference>
<keyword evidence="6" id="KW-1185">Reference proteome</keyword>
<protein>
    <submittedName>
        <fullName evidence="5">Carbohydrate diacid regulator</fullName>
    </submittedName>
</protein>
<accession>A0A3S0VIV8</accession>
<dbReference type="InterPro" id="IPR009057">
    <property type="entry name" value="Homeodomain-like_sf"/>
</dbReference>
<organism evidence="5 6">
    <name type="scientific">Peribacillus cavernae</name>
    <dbReference type="NCBI Taxonomy" id="1674310"/>
    <lineage>
        <taxon>Bacteria</taxon>
        <taxon>Bacillati</taxon>
        <taxon>Bacillota</taxon>
        <taxon>Bacilli</taxon>
        <taxon>Bacillales</taxon>
        <taxon>Bacillaceae</taxon>
        <taxon>Peribacillus</taxon>
    </lineage>
</organism>
<evidence type="ECO:0000313" key="6">
    <source>
        <dbReference type="Proteomes" id="UP000267430"/>
    </source>
</evidence>
<dbReference type="PANTHER" id="PTHR33744">
    <property type="entry name" value="CARBOHYDRATE DIACID REGULATOR"/>
    <property type="match status" value="1"/>
</dbReference>
<sequence>MILPELAEKIIEEVKKLMDEDIIVVNTEGTIIASTDQNRIGTFHEGALIASKQAEKLTITEEDQKHLSGVKAGINLPVFFQKEVIGVIGITGDPEKVSPFGEILRKMTELFIRENYFSEQLDLQSRALEAFVFDWVQSGEWKPAFYDRAQLLHVDLSVHRQVVIAELNQQQPVHRDIWQSIFRWNNGGDNDIIIRWGNDRLVMLLETKEADNQGNIFRRISLFHQFLKSYLHIPIPIGVGQQVPPEQLQKSYKQAERALKAIKHEDRILFDEDLTIEMVLDDLRSETKSVFLERTIGPILAERELILTIRELFQQNHSLTRTSKALHIHINTLHYRLKKIDELTGLNPGNILDLLTIYLGLIILDDHTKN</sequence>